<keyword evidence="7" id="KW-1185">Reference proteome</keyword>
<dbReference type="CDD" id="cd17489">
    <property type="entry name" value="MFS_YfcJ_like"/>
    <property type="match status" value="1"/>
</dbReference>
<evidence type="ECO:0000256" key="4">
    <source>
        <dbReference type="SAM" id="Phobius"/>
    </source>
</evidence>
<dbReference type="HAMAP" id="MF_02091">
    <property type="entry name" value="MFS_YfcJ"/>
    <property type="match status" value="1"/>
</dbReference>
<feature type="transmembrane region" description="Helical" evidence="4">
    <location>
        <begin position="367"/>
        <end position="388"/>
    </location>
</feature>
<dbReference type="PROSITE" id="PS50850">
    <property type="entry name" value="MFS"/>
    <property type="match status" value="1"/>
</dbReference>
<evidence type="ECO:0000313" key="6">
    <source>
        <dbReference type="EMBL" id="SET88820.1"/>
    </source>
</evidence>
<dbReference type="InterPro" id="IPR020846">
    <property type="entry name" value="MFS_dom"/>
</dbReference>
<dbReference type="RefSeq" id="WP_093519650.1">
    <property type="nucleotide sequence ID" value="NZ_FOIJ01000005.1"/>
</dbReference>
<dbReference type="InterPro" id="IPR037541">
    <property type="entry name" value="MFS_YfcJ"/>
</dbReference>
<protein>
    <submittedName>
        <fullName evidence="6">Predicted arabinose efflux permease, MFS family</fullName>
    </submittedName>
</protein>
<feature type="transmembrane region" description="Helical" evidence="4">
    <location>
        <begin position="111"/>
        <end position="138"/>
    </location>
</feature>
<dbReference type="NCBIfam" id="NF009048">
    <property type="entry name" value="PRK12382.1"/>
    <property type="match status" value="1"/>
</dbReference>
<dbReference type="InterPro" id="IPR011701">
    <property type="entry name" value="MFS"/>
</dbReference>
<feature type="transmembrane region" description="Helical" evidence="4">
    <location>
        <begin position="51"/>
        <end position="72"/>
    </location>
</feature>
<feature type="transmembrane region" description="Helical" evidence="4">
    <location>
        <begin position="252"/>
        <end position="271"/>
    </location>
</feature>
<organism evidence="6 7">
    <name type="scientific">Stigmatella erecta</name>
    <dbReference type="NCBI Taxonomy" id="83460"/>
    <lineage>
        <taxon>Bacteria</taxon>
        <taxon>Pseudomonadati</taxon>
        <taxon>Myxococcota</taxon>
        <taxon>Myxococcia</taxon>
        <taxon>Myxococcales</taxon>
        <taxon>Cystobacterineae</taxon>
        <taxon>Archangiaceae</taxon>
        <taxon>Stigmatella</taxon>
    </lineage>
</organism>
<keyword evidence="3 4" id="KW-0472">Membrane</keyword>
<accession>A0A1I0HX23</accession>
<dbReference type="EMBL" id="FOIJ01000005">
    <property type="protein sequence ID" value="SET88820.1"/>
    <property type="molecule type" value="Genomic_DNA"/>
</dbReference>
<dbReference type="PANTHER" id="PTHR23531">
    <property type="entry name" value="QUINOLENE RESISTANCE PROTEIN NORA"/>
    <property type="match status" value="1"/>
</dbReference>
<dbReference type="InterPro" id="IPR036259">
    <property type="entry name" value="MFS_trans_sf"/>
</dbReference>
<dbReference type="SUPFAM" id="SSF103473">
    <property type="entry name" value="MFS general substrate transporter"/>
    <property type="match status" value="1"/>
</dbReference>
<feature type="transmembrane region" description="Helical" evidence="4">
    <location>
        <begin position="283"/>
        <end position="301"/>
    </location>
</feature>
<dbReference type="GO" id="GO:0022857">
    <property type="term" value="F:transmembrane transporter activity"/>
    <property type="evidence" value="ECO:0007669"/>
    <property type="project" value="InterPro"/>
</dbReference>
<dbReference type="Gene3D" id="1.20.1250.20">
    <property type="entry name" value="MFS general substrate transporter like domains"/>
    <property type="match status" value="1"/>
</dbReference>
<reference evidence="7" key="1">
    <citation type="submission" date="2016-10" db="EMBL/GenBank/DDBJ databases">
        <authorList>
            <person name="Varghese N."/>
            <person name="Submissions S."/>
        </authorList>
    </citation>
    <scope>NUCLEOTIDE SEQUENCE [LARGE SCALE GENOMIC DNA]</scope>
    <source>
        <strain evidence="7">DSM 16858</strain>
    </source>
</reference>
<dbReference type="NCBIfam" id="NF003477">
    <property type="entry name" value="PRK05122.1"/>
    <property type="match status" value="1"/>
</dbReference>
<keyword evidence="1 4" id="KW-0812">Transmembrane</keyword>
<evidence type="ECO:0000256" key="1">
    <source>
        <dbReference type="ARBA" id="ARBA00022692"/>
    </source>
</evidence>
<sequence>MSVTSSPPEAASRGPVALLPLIGVVFTAYLVIGLAMPVLPLHVHEGLHLSTFMVGLVAGIQFAAALLSRLFAGHHADRRGAKHTVVTGLLCAGGAGLIHLLSLHFVHEPRLSVLILLLGRALLGVSESFIVTGALSWGLAILGPQHTGKVMAWIGTALYAAFAAGAPAGTALYARQGFLAIALATLVIPLATLALVLPLRAVQPVPARARTSFTEVAGIVWGPGLGLALSGVGFGAITTFIALLFAERGWSPAWLALTVLCAAFMAGRLLFGHLPDRLGGARVALVCVLIEAVGQALIWLADSSALVLAGVTLTGLGYSLVFPGFGVEALRHAPPQSRGLAMGAYTAFLDLSLGLSSPVLGLVASRAGLGAVFFASTVTVLCAAAVALGRVRAPATT</sequence>
<feature type="transmembrane region" description="Helical" evidence="4">
    <location>
        <begin position="84"/>
        <end position="105"/>
    </location>
</feature>
<name>A0A1I0HX23_9BACT</name>
<evidence type="ECO:0000259" key="5">
    <source>
        <dbReference type="PROSITE" id="PS50850"/>
    </source>
</evidence>
<evidence type="ECO:0000256" key="2">
    <source>
        <dbReference type="ARBA" id="ARBA00022989"/>
    </source>
</evidence>
<feature type="transmembrane region" description="Helical" evidence="4">
    <location>
        <begin position="150"/>
        <end position="172"/>
    </location>
</feature>
<gene>
    <name evidence="6" type="ORF">SAMN05443639_105174</name>
</gene>
<evidence type="ECO:0000256" key="3">
    <source>
        <dbReference type="ARBA" id="ARBA00023136"/>
    </source>
</evidence>
<feature type="transmembrane region" description="Helical" evidence="4">
    <location>
        <begin position="16"/>
        <end position="39"/>
    </location>
</feature>
<feature type="transmembrane region" description="Helical" evidence="4">
    <location>
        <begin position="307"/>
        <end position="327"/>
    </location>
</feature>
<evidence type="ECO:0000313" key="7">
    <source>
        <dbReference type="Proteomes" id="UP000199181"/>
    </source>
</evidence>
<dbReference type="InterPro" id="IPR052714">
    <property type="entry name" value="MFS_Exporter"/>
</dbReference>
<feature type="domain" description="Major facilitator superfamily (MFS) profile" evidence="5">
    <location>
        <begin position="177"/>
        <end position="397"/>
    </location>
</feature>
<keyword evidence="2 4" id="KW-1133">Transmembrane helix</keyword>
<feature type="transmembrane region" description="Helical" evidence="4">
    <location>
        <begin position="178"/>
        <end position="199"/>
    </location>
</feature>
<dbReference type="PANTHER" id="PTHR23531:SF1">
    <property type="entry name" value="QUINOLENE RESISTANCE PROTEIN NORA"/>
    <property type="match status" value="1"/>
</dbReference>
<proteinExistence type="inferred from homology"/>
<dbReference type="Pfam" id="PF07690">
    <property type="entry name" value="MFS_1"/>
    <property type="match status" value="1"/>
</dbReference>
<dbReference type="Proteomes" id="UP000199181">
    <property type="component" value="Unassembled WGS sequence"/>
</dbReference>
<dbReference type="AlphaFoldDB" id="A0A1I0HX23"/>
<feature type="transmembrane region" description="Helical" evidence="4">
    <location>
        <begin position="220"/>
        <end position="246"/>
    </location>
</feature>
<feature type="transmembrane region" description="Helical" evidence="4">
    <location>
        <begin position="339"/>
        <end position="361"/>
    </location>
</feature>